<sequence>MKRVSSVVSAVDMDGYFMAANATAKRISSGKVRVLPDSANGCSYDVREKSQERSESRLSLEGVEEFQYRLASCRSRKPAFGHCCDRP</sequence>
<name>A0A7J7DK36_TRIWF</name>
<reference evidence="1 2" key="1">
    <citation type="journal article" date="2020" name="Nat. Commun.">
        <title>Genome of Tripterygium wilfordii and identification of cytochrome P450 involved in triptolide biosynthesis.</title>
        <authorList>
            <person name="Tu L."/>
            <person name="Su P."/>
            <person name="Zhang Z."/>
            <person name="Gao L."/>
            <person name="Wang J."/>
            <person name="Hu T."/>
            <person name="Zhou J."/>
            <person name="Zhang Y."/>
            <person name="Zhao Y."/>
            <person name="Liu Y."/>
            <person name="Song Y."/>
            <person name="Tong Y."/>
            <person name="Lu Y."/>
            <person name="Yang J."/>
            <person name="Xu C."/>
            <person name="Jia M."/>
            <person name="Peters R.J."/>
            <person name="Huang L."/>
            <person name="Gao W."/>
        </authorList>
    </citation>
    <scope>NUCLEOTIDE SEQUENCE [LARGE SCALE GENOMIC DNA]</scope>
    <source>
        <strain evidence="2">cv. XIE 37</strain>
        <tissue evidence="1">Leaf</tissue>
    </source>
</reference>
<gene>
    <name evidence="1" type="ORF">HS088_TW06G00775</name>
</gene>
<dbReference type="InParanoid" id="A0A7J7DK36"/>
<protein>
    <submittedName>
        <fullName evidence="1">Uncharacterized protein</fullName>
    </submittedName>
</protein>
<keyword evidence="2" id="KW-1185">Reference proteome</keyword>
<dbReference type="Proteomes" id="UP000593562">
    <property type="component" value="Unassembled WGS sequence"/>
</dbReference>
<comment type="caution">
    <text evidence="1">The sequence shown here is derived from an EMBL/GenBank/DDBJ whole genome shotgun (WGS) entry which is preliminary data.</text>
</comment>
<organism evidence="1 2">
    <name type="scientific">Tripterygium wilfordii</name>
    <name type="common">Thunder God vine</name>
    <dbReference type="NCBI Taxonomy" id="458696"/>
    <lineage>
        <taxon>Eukaryota</taxon>
        <taxon>Viridiplantae</taxon>
        <taxon>Streptophyta</taxon>
        <taxon>Embryophyta</taxon>
        <taxon>Tracheophyta</taxon>
        <taxon>Spermatophyta</taxon>
        <taxon>Magnoliopsida</taxon>
        <taxon>eudicotyledons</taxon>
        <taxon>Gunneridae</taxon>
        <taxon>Pentapetalae</taxon>
        <taxon>rosids</taxon>
        <taxon>fabids</taxon>
        <taxon>Celastrales</taxon>
        <taxon>Celastraceae</taxon>
        <taxon>Tripterygium</taxon>
    </lineage>
</organism>
<dbReference type="EMBL" id="JAAARO010000006">
    <property type="protein sequence ID" value="KAF5746604.1"/>
    <property type="molecule type" value="Genomic_DNA"/>
</dbReference>
<evidence type="ECO:0000313" key="1">
    <source>
        <dbReference type="EMBL" id="KAF5746604.1"/>
    </source>
</evidence>
<dbReference type="AlphaFoldDB" id="A0A7J7DK36"/>
<accession>A0A7J7DK36</accession>
<proteinExistence type="predicted"/>
<evidence type="ECO:0000313" key="2">
    <source>
        <dbReference type="Proteomes" id="UP000593562"/>
    </source>
</evidence>